<keyword evidence="10" id="KW-1185">Reference proteome</keyword>
<evidence type="ECO:0000256" key="3">
    <source>
        <dbReference type="ARBA" id="ARBA00022801"/>
    </source>
</evidence>
<evidence type="ECO:0000256" key="5">
    <source>
        <dbReference type="PROSITE-ProRule" id="PRU01240"/>
    </source>
</evidence>
<dbReference type="GO" id="GO:0006508">
    <property type="term" value="P:proteolysis"/>
    <property type="evidence" value="ECO:0007669"/>
    <property type="project" value="UniProtKB-KW"/>
</dbReference>
<evidence type="ECO:0000256" key="6">
    <source>
        <dbReference type="SAM" id="MobiDB-lite"/>
    </source>
</evidence>
<dbReference type="InterPro" id="IPR036852">
    <property type="entry name" value="Peptidase_S8/S53_dom_sf"/>
</dbReference>
<keyword evidence="7" id="KW-0472">Membrane</keyword>
<dbReference type="Gene3D" id="3.40.50.200">
    <property type="entry name" value="Peptidase S8/S53 domain"/>
    <property type="match status" value="1"/>
</dbReference>
<evidence type="ECO:0000313" key="10">
    <source>
        <dbReference type="Proteomes" id="UP001063166"/>
    </source>
</evidence>
<dbReference type="EMBL" id="BRPK01000013">
    <property type="protein sequence ID" value="GLB43121.1"/>
    <property type="molecule type" value="Genomic_DNA"/>
</dbReference>
<dbReference type="PROSITE" id="PS00137">
    <property type="entry name" value="SUBTILASE_HIS"/>
    <property type="match status" value="1"/>
</dbReference>
<organism evidence="9 10">
    <name type="scientific">Lyophyllum shimeji</name>
    <name type="common">Hon-shimeji</name>
    <name type="synonym">Tricholoma shimeji</name>
    <dbReference type="NCBI Taxonomy" id="47721"/>
    <lineage>
        <taxon>Eukaryota</taxon>
        <taxon>Fungi</taxon>
        <taxon>Dikarya</taxon>
        <taxon>Basidiomycota</taxon>
        <taxon>Agaricomycotina</taxon>
        <taxon>Agaricomycetes</taxon>
        <taxon>Agaricomycetidae</taxon>
        <taxon>Agaricales</taxon>
        <taxon>Tricholomatineae</taxon>
        <taxon>Lyophyllaceae</taxon>
        <taxon>Lyophyllum</taxon>
    </lineage>
</organism>
<dbReference type="Pfam" id="PF00082">
    <property type="entry name" value="Peptidase_S8"/>
    <property type="match status" value="1"/>
</dbReference>
<keyword evidence="7" id="KW-1133">Transmembrane helix</keyword>
<gene>
    <name evidence="9" type="ORF">LshimejAT787_1300220</name>
</gene>
<keyword evidence="3" id="KW-0378">Hydrolase</keyword>
<dbReference type="InterPro" id="IPR015500">
    <property type="entry name" value="Peptidase_S8_subtilisin-rel"/>
</dbReference>
<protein>
    <submittedName>
        <fullName evidence="9">Peptidase S8 family protein</fullName>
    </submittedName>
</protein>
<accession>A0A9P3UUF7</accession>
<comment type="caution">
    <text evidence="9">The sequence shown here is derived from an EMBL/GenBank/DDBJ whole genome shotgun (WGS) entry which is preliminary data.</text>
</comment>
<dbReference type="InterPro" id="IPR050131">
    <property type="entry name" value="Peptidase_S8_subtilisin-like"/>
</dbReference>
<dbReference type="Gene3D" id="3.30.70.80">
    <property type="entry name" value="Peptidase S8 propeptide/proteinase inhibitor I9"/>
    <property type="match status" value="1"/>
</dbReference>
<evidence type="ECO:0000313" key="9">
    <source>
        <dbReference type="EMBL" id="GLB43121.1"/>
    </source>
</evidence>
<dbReference type="InterPro" id="IPR022398">
    <property type="entry name" value="Peptidase_S8_His-AS"/>
</dbReference>
<feature type="domain" description="Peptidase S8/S53" evidence="8">
    <location>
        <begin position="169"/>
        <end position="346"/>
    </location>
</feature>
<dbReference type="InterPro" id="IPR037045">
    <property type="entry name" value="S8pro/Inhibitor_I9_sf"/>
</dbReference>
<keyword evidence="7" id="KW-0812">Transmembrane</keyword>
<dbReference type="PROSITE" id="PS51892">
    <property type="entry name" value="SUBTILASE"/>
    <property type="match status" value="1"/>
</dbReference>
<evidence type="ECO:0000256" key="7">
    <source>
        <dbReference type="SAM" id="Phobius"/>
    </source>
</evidence>
<dbReference type="CDD" id="cd04077">
    <property type="entry name" value="Peptidases_S8_PCSK9_ProteinaseK_like"/>
    <property type="match status" value="1"/>
</dbReference>
<dbReference type="SUPFAM" id="SSF54897">
    <property type="entry name" value="Protease propeptides/inhibitors"/>
    <property type="match status" value="1"/>
</dbReference>
<evidence type="ECO:0000256" key="1">
    <source>
        <dbReference type="ARBA" id="ARBA00011073"/>
    </source>
</evidence>
<sequence length="374" mass="39380">MSNAPKQSKMDDQTAPLKAPQGPGVIKISISTMKFFTAVLAATVFVLSVLASPAPLHAVQEYKGAKTGKYIVKLKHGVSKEAIFGQFKIANITGEWTLFNAFASHLSAEALKSLRASCDVEYIAEDGIAHTSVTQINAPWGLEHISHTGVSNYSPNTLNHYYTYNEPAGAGVDIYIVDTGIQISHNQFFPRARWGATFGEGWPDADDNGHGTHVAGIAAGTVFGVAKDARLIAVKVLSNKGSGSISGIISGLNWVANAVRGSGKPSVVNLSMEGSASQPFDDTVTALVNRGIHVAVAAGNHNVDAKDTSPARAPGTNTVAASSIFDIKASFSNYGAVVNFWAPGVDIISAWIGANNVSHPHFAWNSFAHTLVPT</sequence>
<keyword evidence="4" id="KW-0720">Serine protease</keyword>
<evidence type="ECO:0000256" key="2">
    <source>
        <dbReference type="ARBA" id="ARBA00022670"/>
    </source>
</evidence>
<dbReference type="AlphaFoldDB" id="A0A9P3UUF7"/>
<dbReference type="InterPro" id="IPR000209">
    <property type="entry name" value="Peptidase_S8/S53_dom"/>
</dbReference>
<reference evidence="9" key="1">
    <citation type="submission" date="2022-07" db="EMBL/GenBank/DDBJ databases">
        <title>The genome of Lyophyllum shimeji provides insight into the initial evolution of ectomycorrhizal fungal genome.</title>
        <authorList>
            <person name="Kobayashi Y."/>
            <person name="Shibata T."/>
            <person name="Hirakawa H."/>
            <person name="Shigenobu S."/>
            <person name="Nishiyama T."/>
            <person name="Yamada A."/>
            <person name="Hasebe M."/>
            <person name="Kawaguchi M."/>
        </authorList>
    </citation>
    <scope>NUCLEOTIDE SEQUENCE</scope>
    <source>
        <strain evidence="9">AT787</strain>
    </source>
</reference>
<comment type="caution">
    <text evidence="5">Lacks conserved residue(s) required for the propagation of feature annotation.</text>
</comment>
<feature type="region of interest" description="Disordered" evidence="6">
    <location>
        <begin position="1"/>
        <end position="20"/>
    </location>
</feature>
<dbReference type="Proteomes" id="UP001063166">
    <property type="component" value="Unassembled WGS sequence"/>
</dbReference>
<dbReference type="PRINTS" id="PR00723">
    <property type="entry name" value="SUBTILISIN"/>
</dbReference>
<dbReference type="PROSITE" id="PS00136">
    <property type="entry name" value="SUBTILASE_ASP"/>
    <property type="match status" value="1"/>
</dbReference>
<dbReference type="InterPro" id="IPR034193">
    <property type="entry name" value="PCSK9_ProteinaseK-like"/>
</dbReference>
<keyword evidence="2" id="KW-0645">Protease</keyword>
<evidence type="ECO:0000256" key="4">
    <source>
        <dbReference type="ARBA" id="ARBA00022825"/>
    </source>
</evidence>
<feature type="transmembrane region" description="Helical" evidence="7">
    <location>
        <begin position="35"/>
        <end position="56"/>
    </location>
</feature>
<dbReference type="GO" id="GO:0004252">
    <property type="term" value="F:serine-type endopeptidase activity"/>
    <property type="evidence" value="ECO:0007669"/>
    <property type="project" value="InterPro"/>
</dbReference>
<dbReference type="InterPro" id="IPR023827">
    <property type="entry name" value="Peptidase_S8_Asp-AS"/>
</dbReference>
<dbReference type="SUPFAM" id="SSF52743">
    <property type="entry name" value="Subtilisin-like"/>
    <property type="match status" value="1"/>
</dbReference>
<dbReference type="OrthoDB" id="19448at2759"/>
<name>A0A9P3UUF7_LYOSH</name>
<evidence type="ECO:0000259" key="8">
    <source>
        <dbReference type="Pfam" id="PF00082"/>
    </source>
</evidence>
<comment type="similarity">
    <text evidence="1 5">Belongs to the peptidase S8 family.</text>
</comment>
<proteinExistence type="inferred from homology"/>
<dbReference type="PANTHER" id="PTHR43806">
    <property type="entry name" value="PEPTIDASE S8"/>
    <property type="match status" value="1"/>
</dbReference>
<dbReference type="PANTHER" id="PTHR43806:SF11">
    <property type="entry name" value="CEREVISIN-RELATED"/>
    <property type="match status" value="1"/>
</dbReference>
<dbReference type="GO" id="GO:0005615">
    <property type="term" value="C:extracellular space"/>
    <property type="evidence" value="ECO:0007669"/>
    <property type="project" value="TreeGrafter"/>
</dbReference>